<dbReference type="Gene3D" id="3.30.700.10">
    <property type="entry name" value="Glycoprotein, Type 4 Pilin"/>
    <property type="match status" value="1"/>
</dbReference>
<dbReference type="SUPFAM" id="SSF54523">
    <property type="entry name" value="Pili subunits"/>
    <property type="match status" value="1"/>
</dbReference>
<reference evidence="1" key="1">
    <citation type="submission" date="2020-10" db="EMBL/GenBank/DDBJ databases">
        <authorList>
            <person name="Gilroy R."/>
        </authorList>
    </citation>
    <scope>NUCLEOTIDE SEQUENCE</scope>
    <source>
        <strain evidence="1">6276</strain>
    </source>
</reference>
<dbReference type="EMBL" id="DVIU01000019">
    <property type="protein sequence ID" value="HIS35166.1"/>
    <property type="molecule type" value="Genomic_DNA"/>
</dbReference>
<gene>
    <name evidence="1" type="ORF">IAC10_00845</name>
</gene>
<protein>
    <submittedName>
        <fullName evidence="1">Type II secretion system protein</fullName>
    </submittedName>
</protein>
<comment type="caution">
    <text evidence="1">The sequence shown here is derived from an EMBL/GenBank/DDBJ whole genome shotgun (WGS) entry which is preliminary data.</text>
</comment>
<accession>A0A9D1JLQ3</accession>
<reference evidence="1" key="2">
    <citation type="journal article" date="2021" name="PeerJ">
        <title>Extensive microbial diversity within the chicken gut microbiome revealed by metagenomics and culture.</title>
        <authorList>
            <person name="Gilroy R."/>
            <person name="Ravi A."/>
            <person name="Getino M."/>
            <person name="Pursley I."/>
            <person name="Horton D.L."/>
            <person name="Alikhan N.F."/>
            <person name="Baker D."/>
            <person name="Gharbi K."/>
            <person name="Hall N."/>
            <person name="Watson M."/>
            <person name="Adriaenssens E.M."/>
            <person name="Foster-Nyarko E."/>
            <person name="Jarju S."/>
            <person name="Secka A."/>
            <person name="Antonio M."/>
            <person name="Oren A."/>
            <person name="Chaudhuri R.R."/>
            <person name="La Ragione R."/>
            <person name="Hildebrand F."/>
            <person name="Pallen M.J."/>
        </authorList>
    </citation>
    <scope>NUCLEOTIDE SEQUENCE</scope>
    <source>
        <strain evidence="1">6276</strain>
    </source>
</reference>
<dbReference type="InterPro" id="IPR045584">
    <property type="entry name" value="Pilin-like"/>
</dbReference>
<sequence length="241" mass="27517">MKKFAFTLAEVLITLGIIGVVASLTLPTLIQKQQEKIWINQFKSSYSVLSQAYVRAYQEHGLINEWNLSTEDKKSSSMTIAEKLLPYLKLSKDFGQNDKNSSHGLPNTYLELDGRQSVNWNGWREVEYIFALANGATVGLQGIIEGRDSNNNSEKKGVFYLDINGGKGPNQFGKDFFIMLFNTKNNYPVITGYNLWWLTEESCSRTKRQAWHSGGSCATWLIKTGNMDYLHRELTHEEWIQ</sequence>
<evidence type="ECO:0000313" key="1">
    <source>
        <dbReference type="EMBL" id="HIS35166.1"/>
    </source>
</evidence>
<evidence type="ECO:0000313" key="2">
    <source>
        <dbReference type="Proteomes" id="UP000823928"/>
    </source>
</evidence>
<name>A0A9D1JLQ3_9BACT</name>
<dbReference type="NCBIfam" id="TIGR02532">
    <property type="entry name" value="IV_pilin_GFxxxE"/>
    <property type="match status" value="1"/>
</dbReference>
<dbReference type="Proteomes" id="UP000823928">
    <property type="component" value="Unassembled WGS sequence"/>
</dbReference>
<proteinExistence type="predicted"/>
<dbReference type="InterPro" id="IPR012902">
    <property type="entry name" value="N_methyl_site"/>
</dbReference>
<dbReference type="AlphaFoldDB" id="A0A9D1JLQ3"/>
<organism evidence="1 2">
    <name type="scientific">Candidatus Scatousia excrementigallinarum</name>
    <dbReference type="NCBI Taxonomy" id="2840935"/>
    <lineage>
        <taxon>Bacteria</taxon>
        <taxon>Candidatus Scatousia</taxon>
    </lineage>
</organism>